<dbReference type="KEGG" id="bid:Bind_3045"/>
<dbReference type="Proteomes" id="UP000001695">
    <property type="component" value="Chromosome"/>
</dbReference>
<evidence type="ECO:0000256" key="7">
    <source>
        <dbReference type="ARBA" id="ARBA00022840"/>
    </source>
</evidence>
<comment type="catalytic activity">
    <reaction evidence="9 10">
        <text>D-gluconate + ATP = 6-phospho-D-gluconate + ADP + H(+)</text>
        <dbReference type="Rhea" id="RHEA:19433"/>
        <dbReference type="ChEBI" id="CHEBI:15378"/>
        <dbReference type="ChEBI" id="CHEBI:18391"/>
        <dbReference type="ChEBI" id="CHEBI:30616"/>
        <dbReference type="ChEBI" id="CHEBI:58759"/>
        <dbReference type="ChEBI" id="CHEBI:456216"/>
        <dbReference type="EC" id="2.7.1.12"/>
    </reaction>
</comment>
<evidence type="ECO:0000256" key="10">
    <source>
        <dbReference type="RuleBase" id="RU363066"/>
    </source>
</evidence>
<keyword evidence="6 10" id="KW-0418">Kinase</keyword>
<dbReference type="EMBL" id="CP001016">
    <property type="protein sequence ID" value="ACB96607.1"/>
    <property type="molecule type" value="Genomic_DNA"/>
</dbReference>
<dbReference type="eggNOG" id="COG3265">
    <property type="taxonomic scope" value="Bacteria"/>
</dbReference>
<dbReference type="RefSeq" id="WP_012385956.1">
    <property type="nucleotide sequence ID" value="NC_010581.1"/>
</dbReference>
<dbReference type="PANTHER" id="PTHR43442:SF3">
    <property type="entry name" value="GLUCONOKINASE-RELATED"/>
    <property type="match status" value="1"/>
</dbReference>
<keyword evidence="12" id="KW-1185">Reference proteome</keyword>
<proteinExistence type="inferred from homology"/>
<protein>
    <recommendedName>
        <fullName evidence="3 10">Gluconokinase</fullName>
        <ecNumber evidence="3 10">2.7.1.12</ecNumber>
    </recommendedName>
</protein>
<dbReference type="AlphaFoldDB" id="B2IBI1"/>
<dbReference type="EC" id="2.7.1.12" evidence="3 10"/>
<evidence type="ECO:0000256" key="4">
    <source>
        <dbReference type="ARBA" id="ARBA00022679"/>
    </source>
</evidence>
<dbReference type="HOGENOM" id="CLU_077168_4_1_5"/>
<keyword evidence="5 10" id="KW-0547">Nucleotide-binding</keyword>
<evidence type="ECO:0000256" key="5">
    <source>
        <dbReference type="ARBA" id="ARBA00022741"/>
    </source>
</evidence>
<dbReference type="GO" id="GO:0005524">
    <property type="term" value="F:ATP binding"/>
    <property type="evidence" value="ECO:0007669"/>
    <property type="project" value="UniProtKB-KW"/>
</dbReference>
<evidence type="ECO:0000313" key="12">
    <source>
        <dbReference type="Proteomes" id="UP000001695"/>
    </source>
</evidence>
<comment type="pathway">
    <text evidence="1">Carbohydrate acid metabolism.</text>
</comment>
<evidence type="ECO:0000256" key="1">
    <source>
        <dbReference type="ARBA" id="ARBA00004761"/>
    </source>
</evidence>
<dbReference type="Gene3D" id="3.40.50.300">
    <property type="entry name" value="P-loop containing nucleotide triphosphate hydrolases"/>
    <property type="match status" value="1"/>
</dbReference>
<reference evidence="11 12" key="2">
    <citation type="journal article" date="2010" name="J. Bacteriol.">
        <title>Complete genome sequence of Beijerinckia indica subsp. indica.</title>
        <authorList>
            <person name="Tamas I."/>
            <person name="Dedysh S.N."/>
            <person name="Liesack W."/>
            <person name="Stott M.B."/>
            <person name="Alam M."/>
            <person name="Murrell J.C."/>
            <person name="Dunfield P.F."/>
        </authorList>
    </citation>
    <scope>NUCLEOTIDE SEQUENCE [LARGE SCALE GENOMIC DNA]</scope>
    <source>
        <strain evidence="12">ATCC 9039 / DSM 1715 / NCIMB 8712</strain>
    </source>
</reference>
<evidence type="ECO:0000256" key="8">
    <source>
        <dbReference type="ARBA" id="ARBA00023064"/>
    </source>
</evidence>
<evidence type="ECO:0000256" key="3">
    <source>
        <dbReference type="ARBA" id="ARBA00012054"/>
    </source>
</evidence>
<sequence>MIVSRQHPHAIIVMGVSGSGKSTLGTLLAQALHVPYLEGDDFHSAENKAKMASGHPLDDADRWPWLDHLGQTLGQEARAAGAAIASCSALKHAYRQRLAQAAQLPLQIVFLDGDPAILSQRMQARHHFMPASLLASQCATLEPPAPGEQALTLSIEEPPEKLVAQAVAWLQALDG</sequence>
<evidence type="ECO:0000256" key="9">
    <source>
        <dbReference type="ARBA" id="ARBA00048090"/>
    </source>
</evidence>
<accession>B2IBI1</accession>
<dbReference type="CDD" id="cd02021">
    <property type="entry name" value="GntK"/>
    <property type="match status" value="1"/>
</dbReference>
<gene>
    <name evidence="11" type="ordered locus">Bind_3045</name>
</gene>
<dbReference type="InterPro" id="IPR006001">
    <property type="entry name" value="Therm_gnt_kin"/>
</dbReference>
<dbReference type="GO" id="GO:0046316">
    <property type="term" value="F:gluconokinase activity"/>
    <property type="evidence" value="ECO:0007669"/>
    <property type="project" value="UniProtKB-EC"/>
</dbReference>
<dbReference type="GO" id="GO:0005737">
    <property type="term" value="C:cytoplasm"/>
    <property type="evidence" value="ECO:0007669"/>
    <property type="project" value="TreeGrafter"/>
</dbReference>
<comment type="similarity">
    <text evidence="2 10">Belongs to the gluconokinase GntK/GntV family.</text>
</comment>
<dbReference type="GO" id="GO:0019521">
    <property type="term" value="P:D-gluconate metabolic process"/>
    <property type="evidence" value="ECO:0007669"/>
    <property type="project" value="UniProtKB-KW"/>
</dbReference>
<dbReference type="SUPFAM" id="SSF52540">
    <property type="entry name" value="P-loop containing nucleoside triphosphate hydrolases"/>
    <property type="match status" value="1"/>
</dbReference>
<reference evidence="12" key="1">
    <citation type="submission" date="2008-03" db="EMBL/GenBank/DDBJ databases">
        <title>Complete sequence of chromosome of Beijerinckia indica subsp. indica ATCC 9039.</title>
        <authorList>
            <consortium name="US DOE Joint Genome Institute"/>
            <person name="Copeland A."/>
            <person name="Lucas S."/>
            <person name="Lapidus A."/>
            <person name="Glavina del Rio T."/>
            <person name="Dalin E."/>
            <person name="Tice H."/>
            <person name="Bruce D."/>
            <person name="Goodwin L."/>
            <person name="Pitluck S."/>
            <person name="LaButti K."/>
            <person name="Schmutz J."/>
            <person name="Larimer F."/>
            <person name="Land M."/>
            <person name="Hauser L."/>
            <person name="Kyrpides N."/>
            <person name="Mikhailova N."/>
            <person name="Dunfield P.F."/>
            <person name="Dedysh S.N."/>
            <person name="Liesack W."/>
            <person name="Saw J.H."/>
            <person name="Alam M."/>
            <person name="Chen Y."/>
            <person name="Murrell J.C."/>
            <person name="Richardson P."/>
        </authorList>
    </citation>
    <scope>NUCLEOTIDE SEQUENCE [LARGE SCALE GENOMIC DNA]</scope>
    <source>
        <strain evidence="12">ATCC 9039 / DSM 1715 / NCIMB 8712</strain>
    </source>
</reference>
<keyword evidence="8" id="KW-0311">Gluconate utilization</keyword>
<organism evidence="11 12">
    <name type="scientific">Beijerinckia indica subsp. indica (strain ATCC 9039 / DSM 1715 / NCIMB 8712)</name>
    <dbReference type="NCBI Taxonomy" id="395963"/>
    <lineage>
        <taxon>Bacteria</taxon>
        <taxon>Pseudomonadati</taxon>
        <taxon>Pseudomonadota</taxon>
        <taxon>Alphaproteobacteria</taxon>
        <taxon>Hyphomicrobiales</taxon>
        <taxon>Beijerinckiaceae</taxon>
        <taxon>Beijerinckia</taxon>
    </lineage>
</organism>
<evidence type="ECO:0000313" key="11">
    <source>
        <dbReference type="EMBL" id="ACB96607.1"/>
    </source>
</evidence>
<name>B2IBI1_BEII9</name>
<keyword evidence="7 10" id="KW-0067">ATP-binding</keyword>
<dbReference type="Pfam" id="PF13671">
    <property type="entry name" value="AAA_33"/>
    <property type="match status" value="1"/>
</dbReference>
<evidence type="ECO:0000256" key="6">
    <source>
        <dbReference type="ARBA" id="ARBA00022777"/>
    </source>
</evidence>
<dbReference type="STRING" id="395963.Bind_3045"/>
<keyword evidence="4 10" id="KW-0808">Transferase</keyword>
<evidence type="ECO:0000256" key="2">
    <source>
        <dbReference type="ARBA" id="ARBA00008420"/>
    </source>
</evidence>
<dbReference type="NCBIfam" id="TIGR01313">
    <property type="entry name" value="therm_gnt_kin"/>
    <property type="match status" value="1"/>
</dbReference>
<dbReference type="FunFam" id="3.40.50.300:FF:000522">
    <property type="entry name" value="Gluconokinase"/>
    <property type="match status" value="1"/>
</dbReference>
<dbReference type="InterPro" id="IPR027417">
    <property type="entry name" value="P-loop_NTPase"/>
</dbReference>
<dbReference type="PANTHER" id="PTHR43442">
    <property type="entry name" value="GLUCONOKINASE-RELATED"/>
    <property type="match status" value="1"/>
</dbReference>